<evidence type="ECO:0000313" key="1">
    <source>
        <dbReference type="EMBL" id="ROU12635.1"/>
    </source>
</evidence>
<dbReference type="Proteomes" id="UP000268051">
    <property type="component" value="Unassembled WGS sequence"/>
</dbReference>
<dbReference type="AlphaFoldDB" id="A0A3N2RYW4"/>
<evidence type="ECO:0000313" key="2">
    <source>
        <dbReference type="Proteomes" id="UP000268051"/>
    </source>
</evidence>
<comment type="caution">
    <text evidence="1">The sequence shown here is derived from an EMBL/GenBank/DDBJ whole genome shotgun (WGS) entry which is preliminary data.</text>
</comment>
<accession>A0A3N2RYW4</accession>
<reference evidence="1 2" key="1">
    <citation type="submission" date="2018-10" db="EMBL/GenBank/DDBJ databases">
        <title>Horizontal transference of carbapenem resistance between Klebsiella pneumoniae and Kluyvera ascorbata during abdominal infection: a case report.</title>
        <authorList>
            <person name="Raro O.H.F."/>
            <person name="Lima-Morales D."/>
            <person name="Barth A.L."/>
            <person name="Paim T.G.S."/>
            <person name="Mott M.P."/>
            <person name="Riche C.V.W."/>
            <person name="Teixeira U.F."/>
            <person name="Waechter F."/>
            <person name="Dias C.A.G."/>
        </authorList>
    </citation>
    <scope>NUCLEOTIDE SEQUENCE [LARGE SCALE GENOMIC DNA]</scope>
    <source>
        <strain evidence="1 2">OT2</strain>
    </source>
</reference>
<protein>
    <submittedName>
        <fullName evidence="1">3-hydroxyacyl-CoA dehydrogenase</fullName>
    </submittedName>
</protein>
<sequence length="41" mass="4796">MISAGRDPTSKYLKSYLHLFNTKYTLLIIWYDQITLLDSGD</sequence>
<organism evidence="1 2">
    <name type="scientific">Kluyvera ascorbata</name>
    <dbReference type="NCBI Taxonomy" id="51288"/>
    <lineage>
        <taxon>Bacteria</taxon>
        <taxon>Pseudomonadati</taxon>
        <taxon>Pseudomonadota</taxon>
        <taxon>Gammaproteobacteria</taxon>
        <taxon>Enterobacterales</taxon>
        <taxon>Enterobacteriaceae</taxon>
        <taxon>Kluyvera</taxon>
    </lineage>
</organism>
<gene>
    <name evidence="1" type="ORF">EB837_15220</name>
</gene>
<proteinExistence type="predicted"/>
<dbReference type="EMBL" id="RHFN01000016">
    <property type="protein sequence ID" value="ROU12635.1"/>
    <property type="molecule type" value="Genomic_DNA"/>
</dbReference>
<name>A0A3N2RYW4_9ENTR</name>